<keyword evidence="5" id="KW-1185">Reference proteome</keyword>
<name>A0A6N7XY20_9FIRM</name>
<feature type="domain" description="PAS" evidence="1">
    <location>
        <begin position="16"/>
        <end position="74"/>
    </location>
</feature>
<dbReference type="InterPro" id="IPR035965">
    <property type="entry name" value="PAS-like_dom_sf"/>
</dbReference>
<gene>
    <name evidence="4" type="ORF">FYJ83_06705</name>
</gene>
<sequence>MENKDKEKIDFDIENERNILSTAIDQSSVVILITNIEGDIIYVNPVFEKVTGYSRQEAIGKTPRILKSEITPSEIYEQMWYTISNGGVWNGELINRRKDGSLYYEDSRITPIYNKEGILTYYLAVKHDITERKLLEARLKEIVIRDPLTNSYNRWYLMDRFSQLIDNYKRVKNSFSLVMLDIDLFKEINDSYGHQAGDYILTKFVNIINQNIRSYDIFGRYGGEEFILLLPDTDKENAYILMERILNIIGNKPFIYEGISINITFSSGIVESSEIDLDNINTDELIKIADNRLYEAKNAGRNKIII</sequence>
<dbReference type="NCBIfam" id="TIGR00254">
    <property type="entry name" value="GGDEF"/>
    <property type="match status" value="1"/>
</dbReference>
<dbReference type="NCBIfam" id="TIGR00229">
    <property type="entry name" value="sensory_box"/>
    <property type="match status" value="1"/>
</dbReference>
<evidence type="ECO:0000313" key="5">
    <source>
        <dbReference type="Proteomes" id="UP000469523"/>
    </source>
</evidence>
<dbReference type="Pfam" id="PF00990">
    <property type="entry name" value="GGDEF"/>
    <property type="match status" value="1"/>
</dbReference>
<dbReference type="Proteomes" id="UP000469523">
    <property type="component" value="Unassembled WGS sequence"/>
</dbReference>
<dbReference type="InterPro" id="IPR000700">
    <property type="entry name" value="PAS-assoc_C"/>
</dbReference>
<feature type="domain" description="GGDEF" evidence="3">
    <location>
        <begin position="173"/>
        <end position="306"/>
    </location>
</feature>
<dbReference type="InterPro" id="IPR000160">
    <property type="entry name" value="GGDEF_dom"/>
</dbReference>
<dbReference type="InterPro" id="IPR001610">
    <property type="entry name" value="PAC"/>
</dbReference>
<comment type="caution">
    <text evidence="4">The sequence shown here is derived from an EMBL/GenBank/DDBJ whole genome shotgun (WGS) entry which is preliminary data.</text>
</comment>
<feature type="domain" description="PAC" evidence="2">
    <location>
        <begin position="89"/>
        <end position="141"/>
    </location>
</feature>
<protein>
    <submittedName>
        <fullName evidence="4">Diguanylate cyclase</fullName>
    </submittedName>
</protein>
<reference evidence="4 5" key="1">
    <citation type="submission" date="2019-09" db="EMBL/GenBank/DDBJ databases">
        <title>In-depth cultivation of the pig gut microbiome towards novel bacterial diversity and tailored functional studies.</title>
        <authorList>
            <person name="Wylensek D."/>
            <person name="Hitch T.C.A."/>
            <person name="Clavel T."/>
        </authorList>
    </citation>
    <scope>NUCLEOTIDE SEQUENCE [LARGE SCALE GENOMIC DNA]</scope>
    <source>
        <strain evidence="4 5">WCA3-693-APC-4?</strain>
    </source>
</reference>
<dbReference type="Gene3D" id="3.30.70.270">
    <property type="match status" value="1"/>
</dbReference>
<dbReference type="FunFam" id="3.30.70.270:FF:000001">
    <property type="entry name" value="Diguanylate cyclase domain protein"/>
    <property type="match status" value="1"/>
</dbReference>
<dbReference type="SUPFAM" id="SSF55785">
    <property type="entry name" value="PYP-like sensor domain (PAS domain)"/>
    <property type="match status" value="1"/>
</dbReference>
<dbReference type="InterPro" id="IPR029787">
    <property type="entry name" value="Nucleotide_cyclase"/>
</dbReference>
<dbReference type="InterPro" id="IPR043128">
    <property type="entry name" value="Rev_trsase/Diguanyl_cyclase"/>
</dbReference>
<dbReference type="PANTHER" id="PTHR46663">
    <property type="entry name" value="DIGUANYLATE CYCLASE DGCT-RELATED"/>
    <property type="match status" value="1"/>
</dbReference>
<dbReference type="InterPro" id="IPR013767">
    <property type="entry name" value="PAS_fold"/>
</dbReference>
<evidence type="ECO:0000259" key="2">
    <source>
        <dbReference type="PROSITE" id="PS50113"/>
    </source>
</evidence>
<dbReference type="PROSITE" id="PS50887">
    <property type="entry name" value="GGDEF"/>
    <property type="match status" value="1"/>
</dbReference>
<dbReference type="SUPFAM" id="SSF55073">
    <property type="entry name" value="Nucleotide cyclase"/>
    <property type="match status" value="1"/>
</dbReference>
<dbReference type="SMART" id="SM00086">
    <property type="entry name" value="PAC"/>
    <property type="match status" value="1"/>
</dbReference>
<dbReference type="PROSITE" id="PS50113">
    <property type="entry name" value="PAC"/>
    <property type="match status" value="1"/>
</dbReference>
<dbReference type="CDD" id="cd00130">
    <property type="entry name" value="PAS"/>
    <property type="match status" value="1"/>
</dbReference>
<evidence type="ECO:0000259" key="1">
    <source>
        <dbReference type="PROSITE" id="PS50112"/>
    </source>
</evidence>
<dbReference type="PROSITE" id="PS50112">
    <property type="entry name" value="PAS"/>
    <property type="match status" value="1"/>
</dbReference>
<evidence type="ECO:0000313" key="4">
    <source>
        <dbReference type="EMBL" id="MSU01158.1"/>
    </source>
</evidence>
<dbReference type="Gene3D" id="3.30.450.20">
    <property type="entry name" value="PAS domain"/>
    <property type="match status" value="1"/>
</dbReference>
<dbReference type="SMART" id="SM00267">
    <property type="entry name" value="GGDEF"/>
    <property type="match status" value="1"/>
</dbReference>
<dbReference type="GO" id="GO:0006355">
    <property type="term" value="P:regulation of DNA-templated transcription"/>
    <property type="evidence" value="ECO:0007669"/>
    <property type="project" value="InterPro"/>
</dbReference>
<dbReference type="RefSeq" id="WP_154439573.1">
    <property type="nucleotide sequence ID" value="NZ_JAHLPJ010000001.1"/>
</dbReference>
<dbReference type="InterPro" id="IPR052163">
    <property type="entry name" value="DGC-Regulatory_Protein"/>
</dbReference>
<dbReference type="EMBL" id="VUNQ01000011">
    <property type="protein sequence ID" value="MSU01158.1"/>
    <property type="molecule type" value="Genomic_DNA"/>
</dbReference>
<dbReference type="Pfam" id="PF00989">
    <property type="entry name" value="PAS"/>
    <property type="match status" value="1"/>
</dbReference>
<dbReference type="InterPro" id="IPR000014">
    <property type="entry name" value="PAS"/>
</dbReference>
<dbReference type="AlphaFoldDB" id="A0A6N7XY20"/>
<organism evidence="4 5">
    <name type="scientific">Tissierella pigra</name>
    <dbReference type="NCBI Taxonomy" id="2607614"/>
    <lineage>
        <taxon>Bacteria</taxon>
        <taxon>Bacillati</taxon>
        <taxon>Bacillota</taxon>
        <taxon>Tissierellia</taxon>
        <taxon>Tissierellales</taxon>
        <taxon>Tissierellaceae</taxon>
        <taxon>Tissierella</taxon>
    </lineage>
</organism>
<proteinExistence type="predicted"/>
<dbReference type="CDD" id="cd01949">
    <property type="entry name" value="GGDEF"/>
    <property type="match status" value="1"/>
</dbReference>
<dbReference type="PANTHER" id="PTHR46663:SF4">
    <property type="entry name" value="DIGUANYLATE CYCLASE DGCT-RELATED"/>
    <property type="match status" value="1"/>
</dbReference>
<dbReference type="SMART" id="SM00091">
    <property type="entry name" value="PAS"/>
    <property type="match status" value="1"/>
</dbReference>
<accession>A0A6N7XY20</accession>
<evidence type="ECO:0000259" key="3">
    <source>
        <dbReference type="PROSITE" id="PS50887"/>
    </source>
</evidence>